<accession>A0A1H0JY37</accession>
<evidence type="ECO:0000313" key="2">
    <source>
        <dbReference type="Proteomes" id="UP000198704"/>
    </source>
</evidence>
<dbReference type="EMBL" id="FNHS01000024">
    <property type="protein sequence ID" value="SDO48718.1"/>
    <property type="molecule type" value="Genomic_DNA"/>
</dbReference>
<evidence type="ECO:0000313" key="1">
    <source>
        <dbReference type="EMBL" id="SDO48718.1"/>
    </source>
</evidence>
<reference evidence="2" key="1">
    <citation type="submission" date="2016-10" db="EMBL/GenBank/DDBJ databases">
        <authorList>
            <person name="Varghese N."/>
            <person name="Submissions S."/>
        </authorList>
    </citation>
    <scope>NUCLEOTIDE SEQUENCE [LARGE SCALE GENOMIC DNA]</scope>
    <source>
        <strain evidence="2">BL47</strain>
    </source>
</reference>
<keyword evidence="2" id="KW-1185">Reference proteome</keyword>
<sequence length="75" mass="8183">MTSADLDKRAELTVWPKRAPGRSAQGRPFATLREALAVAAQAIETEDAQPWIITEAGDILSPRWIRANSLTGPLQ</sequence>
<dbReference type="OrthoDB" id="7998625at2"/>
<dbReference type="AlphaFoldDB" id="A0A1H0JY37"/>
<proteinExistence type="predicted"/>
<dbReference type="Proteomes" id="UP000198704">
    <property type="component" value="Unassembled WGS sequence"/>
</dbReference>
<name>A0A1H0JY37_9HYPH</name>
<gene>
    <name evidence="1" type="ORF">SAMN05216360_12419</name>
</gene>
<organism evidence="1 2">
    <name type="scientific">Methylobacterium phyllostachyos</name>
    <dbReference type="NCBI Taxonomy" id="582672"/>
    <lineage>
        <taxon>Bacteria</taxon>
        <taxon>Pseudomonadati</taxon>
        <taxon>Pseudomonadota</taxon>
        <taxon>Alphaproteobacteria</taxon>
        <taxon>Hyphomicrobiales</taxon>
        <taxon>Methylobacteriaceae</taxon>
        <taxon>Methylobacterium</taxon>
    </lineage>
</organism>
<dbReference type="RefSeq" id="WP_091722037.1">
    <property type="nucleotide sequence ID" value="NZ_FNHS01000024.1"/>
</dbReference>
<protein>
    <submittedName>
        <fullName evidence="1">Uncharacterized protein</fullName>
    </submittedName>
</protein>